<organism evidence="1 2">
    <name type="scientific">Rossellomorea marisflavi</name>
    <dbReference type="NCBI Taxonomy" id="189381"/>
    <lineage>
        <taxon>Bacteria</taxon>
        <taxon>Bacillati</taxon>
        <taxon>Bacillota</taxon>
        <taxon>Bacilli</taxon>
        <taxon>Bacillales</taxon>
        <taxon>Bacillaceae</taxon>
        <taxon>Rossellomorea</taxon>
    </lineage>
</organism>
<name>A0A163J644_9BACI</name>
<dbReference type="AlphaFoldDB" id="A0A163J644"/>
<accession>A0A163J644</accession>
<comment type="caution">
    <text evidence="1">The sequence shown here is derived from an EMBL/GenBank/DDBJ whole genome shotgun (WGS) entry which is preliminary data.</text>
</comment>
<dbReference type="Proteomes" id="UP000076510">
    <property type="component" value="Unassembled WGS sequence"/>
</dbReference>
<gene>
    <name evidence="1" type="ORF">AV649_07410</name>
</gene>
<dbReference type="PATRIC" id="fig|189381.11.peg.3896"/>
<sequence length="205" mass="22893">MKHLVYGDTGRILAHENLLREEDAVLCAIGGMVPENAGPLYVPERVASSFPEGEVKVYFDLEVQSFFGKMVEEVKGGSEKGVFRLRRKGPYEREIMASDLFVLSGIFGEPDEVRLKTRKLGSVSHEIAMVRFGGVMSHLEYTRSNAPESLEVEWSGIKQIVEFDCAGMDGKLTYSLERILEHAKNRQDAGKYEAYLELVKGGVEA</sequence>
<proteinExistence type="predicted"/>
<protein>
    <submittedName>
        <fullName evidence="1">Uncharacterized protein</fullName>
    </submittedName>
</protein>
<dbReference type="EMBL" id="LQQY01000043">
    <property type="protein sequence ID" value="KZE44447.1"/>
    <property type="molecule type" value="Genomic_DNA"/>
</dbReference>
<dbReference type="RefSeq" id="WP_048014779.1">
    <property type="nucleotide sequence ID" value="NZ_LDWO01000005.1"/>
</dbReference>
<evidence type="ECO:0000313" key="1">
    <source>
        <dbReference type="EMBL" id="KZE44447.1"/>
    </source>
</evidence>
<dbReference type="OrthoDB" id="2716410at2"/>
<reference evidence="2" key="1">
    <citation type="submission" date="2016-01" db="EMBL/GenBank/DDBJ databases">
        <title>Whole genome sequencing of Bhargavaea cecembensis T14.</title>
        <authorList>
            <person name="Hong K.W."/>
        </authorList>
    </citation>
    <scope>NUCLEOTIDE SEQUENCE [LARGE SCALE GENOMIC DNA]</scope>
    <source>
        <strain evidence="2">M19</strain>
    </source>
</reference>
<evidence type="ECO:0000313" key="2">
    <source>
        <dbReference type="Proteomes" id="UP000076510"/>
    </source>
</evidence>